<protein>
    <submittedName>
        <fullName evidence="2">Uncharacterized protein</fullName>
    </submittedName>
</protein>
<feature type="compositionally biased region" description="Low complexity" evidence="1">
    <location>
        <begin position="9"/>
        <end position="39"/>
    </location>
</feature>
<accession>A0AA91PAR3</accession>
<comment type="caution">
    <text evidence="2">The sequence shown here is derived from an EMBL/GenBank/DDBJ whole genome shotgun (WGS) entry which is preliminary data.</text>
</comment>
<feature type="non-terminal residue" evidence="2">
    <location>
        <position position="139"/>
    </location>
</feature>
<proteinExistence type="predicted"/>
<gene>
    <name evidence="2" type="ORF">B8W67_19910</name>
</gene>
<organism evidence="2 3">
    <name type="scientific">Mycolicibacillus koreensis</name>
    <dbReference type="NCBI Taxonomy" id="1069220"/>
    <lineage>
        <taxon>Bacteria</taxon>
        <taxon>Bacillati</taxon>
        <taxon>Actinomycetota</taxon>
        <taxon>Actinomycetes</taxon>
        <taxon>Mycobacteriales</taxon>
        <taxon>Mycobacteriaceae</taxon>
        <taxon>Mycolicibacillus</taxon>
    </lineage>
</organism>
<feature type="region of interest" description="Disordered" evidence="1">
    <location>
        <begin position="1"/>
        <end position="39"/>
    </location>
</feature>
<dbReference type="Proteomes" id="UP000193577">
    <property type="component" value="Unassembled WGS sequence"/>
</dbReference>
<dbReference type="EMBL" id="NCXO01000092">
    <property type="protein sequence ID" value="OSC23269.1"/>
    <property type="molecule type" value="Genomic_DNA"/>
</dbReference>
<evidence type="ECO:0000313" key="2">
    <source>
        <dbReference type="EMBL" id="OSC23269.1"/>
    </source>
</evidence>
<evidence type="ECO:0000256" key="1">
    <source>
        <dbReference type="SAM" id="MobiDB-lite"/>
    </source>
</evidence>
<sequence>MRNPSADRPVTGGVDTAGDTAAGTGATAPTTPGAPWRPVSDSGSCFLSSLGLDSDGDAAAGCACGCGACWGCCCCGGCCGCCIAAGVEEGVSGLSDDDDGDDLLVPGLEPGTAPGAEPGVEPGAEADGAVAGEGELELG</sequence>
<reference evidence="2 3" key="1">
    <citation type="submission" date="2017-04" db="EMBL/GenBank/DDBJ databases">
        <title>The new phylogeny of genus Mycobacterium.</title>
        <authorList>
            <person name="Tortoli E."/>
            <person name="Trovato A."/>
            <person name="Cirillo D.M."/>
        </authorList>
    </citation>
    <scope>NUCLEOTIDE SEQUENCE [LARGE SCALE GENOMIC DNA]</scope>
    <source>
        <strain evidence="2 3">KCTC 19819</strain>
    </source>
</reference>
<evidence type="ECO:0000313" key="3">
    <source>
        <dbReference type="Proteomes" id="UP000193577"/>
    </source>
</evidence>
<feature type="region of interest" description="Disordered" evidence="1">
    <location>
        <begin position="93"/>
        <end position="139"/>
    </location>
</feature>
<feature type="compositionally biased region" description="Low complexity" evidence="1">
    <location>
        <begin position="103"/>
        <end position="133"/>
    </location>
</feature>
<keyword evidence="3" id="KW-1185">Reference proteome</keyword>
<dbReference type="AlphaFoldDB" id="A0AA91PAR3"/>
<name>A0AA91PAR3_9MYCO</name>